<dbReference type="GO" id="GO:0046872">
    <property type="term" value="F:metal ion binding"/>
    <property type="evidence" value="ECO:0007669"/>
    <property type="project" value="UniProtKB-KW"/>
</dbReference>
<keyword evidence="3" id="KW-0408">Iron</keyword>
<organism evidence="7 8">
    <name type="scientific">Candidatus Thermoflexus japonica</name>
    <dbReference type="NCBI Taxonomy" id="2035417"/>
    <lineage>
        <taxon>Bacteria</taxon>
        <taxon>Bacillati</taxon>
        <taxon>Chloroflexota</taxon>
        <taxon>Thermoflexia</taxon>
        <taxon>Thermoflexales</taxon>
        <taxon>Thermoflexaceae</taxon>
        <taxon>Thermoflexus</taxon>
    </lineage>
</organism>
<keyword evidence="1" id="KW-0001">2Fe-2S</keyword>
<evidence type="ECO:0000256" key="2">
    <source>
        <dbReference type="ARBA" id="ARBA00022723"/>
    </source>
</evidence>
<evidence type="ECO:0000256" key="4">
    <source>
        <dbReference type="ARBA" id="ARBA00023014"/>
    </source>
</evidence>
<keyword evidence="5" id="KW-1133">Transmembrane helix</keyword>
<dbReference type="GO" id="GO:0004497">
    <property type="term" value="F:monooxygenase activity"/>
    <property type="evidence" value="ECO:0007669"/>
    <property type="project" value="UniProtKB-ARBA"/>
</dbReference>
<keyword evidence="5" id="KW-0812">Transmembrane</keyword>
<accession>A0A2H5Y448</accession>
<feature type="domain" description="Rieske" evidence="6">
    <location>
        <begin position="56"/>
        <end position="139"/>
    </location>
</feature>
<dbReference type="InterPro" id="IPR017941">
    <property type="entry name" value="Rieske_2Fe-2S"/>
</dbReference>
<name>A0A2H5Y448_9CHLR</name>
<dbReference type="AlphaFoldDB" id="A0A2H5Y448"/>
<dbReference type="GO" id="GO:0016705">
    <property type="term" value="F:oxidoreductase activity, acting on paired donors, with incorporation or reduction of molecular oxygen"/>
    <property type="evidence" value="ECO:0007669"/>
    <property type="project" value="UniProtKB-ARBA"/>
</dbReference>
<evidence type="ECO:0000313" key="8">
    <source>
        <dbReference type="Proteomes" id="UP000236642"/>
    </source>
</evidence>
<evidence type="ECO:0000259" key="6">
    <source>
        <dbReference type="PROSITE" id="PS51296"/>
    </source>
</evidence>
<feature type="transmembrane region" description="Helical" evidence="5">
    <location>
        <begin position="12"/>
        <end position="37"/>
    </location>
</feature>
<dbReference type="InterPro" id="IPR036922">
    <property type="entry name" value="Rieske_2Fe-2S_sf"/>
</dbReference>
<dbReference type="PROSITE" id="PS51296">
    <property type="entry name" value="RIESKE"/>
    <property type="match status" value="1"/>
</dbReference>
<gene>
    <name evidence="7" type="ORF">HRbin22_00458</name>
</gene>
<comment type="caution">
    <text evidence="7">The sequence shown here is derived from an EMBL/GenBank/DDBJ whole genome shotgun (WGS) entry which is preliminary data.</text>
</comment>
<evidence type="ECO:0000256" key="3">
    <source>
        <dbReference type="ARBA" id="ARBA00023004"/>
    </source>
</evidence>
<proteinExistence type="predicted"/>
<evidence type="ECO:0000256" key="5">
    <source>
        <dbReference type="SAM" id="Phobius"/>
    </source>
</evidence>
<keyword evidence="4" id="KW-0411">Iron-sulfur</keyword>
<dbReference type="Proteomes" id="UP000236642">
    <property type="component" value="Unassembled WGS sequence"/>
</dbReference>
<dbReference type="Gene3D" id="2.102.10.10">
    <property type="entry name" value="Rieske [2Fe-2S] iron-sulphur domain"/>
    <property type="match status" value="1"/>
</dbReference>
<evidence type="ECO:0000313" key="7">
    <source>
        <dbReference type="EMBL" id="GBD08225.1"/>
    </source>
</evidence>
<dbReference type="EMBL" id="BEHY01000006">
    <property type="protein sequence ID" value="GBD08225.1"/>
    <property type="molecule type" value="Genomic_DNA"/>
</dbReference>
<keyword evidence="5" id="KW-0472">Membrane</keyword>
<keyword evidence="2" id="KW-0479">Metal-binding</keyword>
<protein>
    <recommendedName>
        <fullName evidence="6">Rieske domain-containing protein</fullName>
    </recommendedName>
</protein>
<dbReference type="SUPFAM" id="SSF50022">
    <property type="entry name" value="ISP domain"/>
    <property type="match status" value="1"/>
</dbReference>
<evidence type="ECO:0000256" key="1">
    <source>
        <dbReference type="ARBA" id="ARBA00022714"/>
    </source>
</evidence>
<dbReference type="GO" id="GO:0051537">
    <property type="term" value="F:2 iron, 2 sulfur cluster binding"/>
    <property type="evidence" value="ECO:0007669"/>
    <property type="project" value="UniProtKB-KW"/>
</dbReference>
<sequence length="145" mass="15473">MLSQAGRKGKAFLILFGSLLGLGLCVIFGLAIFGAPWTPRWLDTGVPPDRLSEGVPFPITLSDRSGRIYPLILVRTGAQIRAFPMQPPGVPCLLKLEGLELAAECAGCRFAADGRPIAGPCASPLPTHPVRIMGGSIWIDINRLQ</sequence>
<reference evidence="8" key="1">
    <citation type="submission" date="2017-09" db="EMBL/GenBank/DDBJ databases">
        <title>Metaegenomics of thermophilic ammonia-oxidizing enrichment culture.</title>
        <authorList>
            <person name="Kato S."/>
            <person name="Suzuki K."/>
        </authorList>
    </citation>
    <scope>NUCLEOTIDE SEQUENCE [LARGE SCALE GENOMIC DNA]</scope>
</reference>